<evidence type="ECO:0000256" key="1">
    <source>
        <dbReference type="SAM" id="MobiDB-lite"/>
    </source>
</evidence>
<dbReference type="AlphaFoldDB" id="A0A1S1QAF8"/>
<sequence length="83" mass="9918">MLKWLRRKASGTPDPDQVDSSSWNPSGWWWCMEHNRVENPPDSPGHRRLGPYPTAADAENWRDDVDRRNDKWDEEDRRWAGDR</sequence>
<comment type="caution">
    <text evidence="2">The sequence shown here is derived from an EMBL/GenBank/DDBJ whole genome shotgun (WGS) entry which is preliminary data.</text>
</comment>
<accession>A0A1S1QAF8</accession>
<protein>
    <submittedName>
        <fullName evidence="2">Uncharacterized protein</fullName>
    </submittedName>
</protein>
<dbReference type="Proteomes" id="UP000179627">
    <property type="component" value="Unassembled WGS sequence"/>
</dbReference>
<evidence type="ECO:0000313" key="3">
    <source>
        <dbReference type="Proteomes" id="UP000179627"/>
    </source>
</evidence>
<feature type="compositionally biased region" description="Basic and acidic residues" evidence="1">
    <location>
        <begin position="59"/>
        <end position="83"/>
    </location>
</feature>
<dbReference type="OrthoDB" id="3268477at2"/>
<evidence type="ECO:0000313" key="2">
    <source>
        <dbReference type="EMBL" id="OHV30950.1"/>
    </source>
</evidence>
<name>A0A1S1QAF8_9ACTN</name>
<organism evidence="2 3">
    <name type="scientific">Parafrankia colletiae</name>
    <dbReference type="NCBI Taxonomy" id="573497"/>
    <lineage>
        <taxon>Bacteria</taxon>
        <taxon>Bacillati</taxon>
        <taxon>Actinomycetota</taxon>
        <taxon>Actinomycetes</taxon>
        <taxon>Frankiales</taxon>
        <taxon>Frankiaceae</taxon>
        <taxon>Parafrankia</taxon>
    </lineage>
</organism>
<feature type="region of interest" description="Disordered" evidence="1">
    <location>
        <begin position="35"/>
        <end position="83"/>
    </location>
</feature>
<gene>
    <name evidence="2" type="ORF">CC117_27055</name>
</gene>
<feature type="region of interest" description="Disordered" evidence="1">
    <location>
        <begin position="1"/>
        <end position="22"/>
    </location>
</feature>
<reference evidence="3" key="1">
    <citation type="submission" date="2016-07" db="EMBL/GenBank/DDBJ databases">
        <title>Sequence Frankia sp. strain CcI1.17.</title>
        <authorList>
            <person name="Ghodhbane-Gtari F."/>
            <person name="Swanson E."/>
            <person name="Gueddou A."/>
            <person name="Morris K."/>
            <person name="Hezbri K."/>
            <person name="Ktari A."/>
            <person name="Nouioui I."/>
            <person name="Abebe-Akele F."/>
            <person name="Simpson S."/>
            <person name="Thomas K."/>
            <person name="Gtari M."/>
            <person name="Tisa L.S."/>
            <person name="Hurst S."/>
        </authorList>
    </citation>
    <scope>NUCLEOTIDE SEQUENCE [LARGE SCALE GENOMIC DNA]</scope>
    <source>
        <strain evidence="3">Cc1.17</strain>
    </source>
</reference>
<keyword evidence="3" id="KW-1185">Reference proteome</keyword>
<proteinExistence type="predicted"/>
<dbReference type="RefSeq" id="WP_018638348.1">
    <property type="nucleotide sequence ID" value="NZ_MBLM01000148.1"/>
</dbReference>
<dbReference type="EMBL" id="MBLM01000148">
    <property type="protein sequence ID" value="OHV30950.1"/>
    <property type="molecule type" value="Genomic_DNA"/>
</dbReference>